<evidence type="ECO:0000256" key="3">
    <source>
        <dbReference type="SAM" id="MobiDB-lite"/>
    </source>
</evidence>
<feature type="domain" description="Fibronectin type-III" evidence="6">
    <location>
        <begin position="588"/>
        <end position="682"/>
    </location>
</feature>
<dbReference type="Gene3D" id="2.60.40.10">
    <property type="entry name" value="Immunoglobulins"/>
    <property type="match status" value="5"/>
</dbReference>
<dbReference type="AlphaFoldDB" id="A0A194PUD3"/>
<feature type="compositionally biased region" description="Acidic residues" evidence="3">
    <location>
        <begin position="707"/>
        <end position="717"/>
    </location>
</feature>
<dbReference type="GO" id="GO:0016020">
    <property type="term" value="C:membrane"/>
    <property type="evidence" value="ECO:0007669"/>
    <property type="project" value="UniProtKB-SubCell"/>
</dbReference>
<dbReference type="PANTHER" id="PTHR44170">
    <property type="entry name" value="PROTEIN SIDEKICK"/>
    <property type="match status" value="1"/>
</dbReference>
<keyword evidence="4" id="KW-0472">Membrane</keyword>
<evidence type="ECO:0000256" key="1">
    <source>
        <dbReference type="ARBA" id="ARBA00022737"/>
    </source>
</evidence>
<feature type="domain" description="Ig-like" evidence="5">
    <location>
        <begin position="324"/>
        <end position="406"/>
    </location>
</feature>
<dbReference type="SMART" id="SM00408">
    <property type="entry name" value="IGc2"/>
    <property type="match status" value="3"/>
</dbReference>
<name>A0A194PUD3_PAPXU</name>
<dbReference type="SMART" id="SM00409">
    <property type="entry name" value="IG"/>
    <property type="match status" value="4"/>
</dbReference>
<feature type="transmembrane region" description="Helical" evidence="4">
    <location>
        <begin position="805"/>
        <end position="826"/>
    </location>
</feature>
<feature type="region of interest" description="Disordered" evidence="3">
    <location>
        <begin position="695"/>
        <end position="717"/>
    </location>
</feature>
<sequence length="844" mass="91797">MRRKGVDSDMTADRDLNRLRGVARSRPCATVPIVTNWRATVTTKRFRFGRPYKIDKQDIGLIYKSHVHNNYLACTYVGGSRSPQEERSAIVVALSTSAERRTRCSAVAGQCCALPPVVPLVPAAKRVLRAVVTMALGRGTVVCAALLVAAAGSLLPLETERLRATVGGYAVMNCHLDFPFGNEIPYHLQWDKDYKLRRQLAALRSRRSRSLIMLIWCAWAARIELFSAARTVPRVPTPTCAMHGETILSWLSGEGAARVADRWGGRVRRVVGGGGPTGLGRGSINVSAVRETDAGLYRCRVLFPNRSPPARNNGTFYYLEVDGGNLIVTPPMNTTVVEGERAELECAPRETGAAVQWRRVGGGDTQAAAPNGSLVLPRAAAADLGEYECLVRALDGQLQTASAFLDVHYKAKVVYSPKERYLAAGKAASLDCHFSANPPLTNLRWEKDGFLFDPYNVPGVFYSMNGSLLFNRVDESHEGVYSCTPYNALGTEGASGGVRVRVLRAPRLSARPQPLYVARLGDTLTLPCSSRTCRRDGSSLPEERHSLRDGNLTISELSEEDRGVYVCTASNEAADVVAETELLIENVPPRAPYNLTARPASRTIHLSWVPGGSGVDAEYTVWYRERDAGGEWRTMRLLSRGVAEATVLGLRSAADYELRVLAQDHLGDGLFSKPLFVRTLDSEISEDLGTASAAAITESDATASGDDGGDDGNGEDGEMEVTVRLIEEGALVRWSRAPHDDSRCSVRWYRGEARDPLAAAHTHHDYLLVSEVEEGAEYVARVWCASGARGGAELRVPQYARLRGVAAGAAAAALLLAAAAGALWAARHRLRRTPRTPHARRDKR</sequence>
<dbReference type="InterPro" id="IPR013783">
    <property type="entry name" value="Ig-like_fold"/>
</dbReference>
<keyword evidence="4" id="KW-0812">Transmembrane</keyword>
<dbReference type="Pfam" id="PF00041">
    <property type="entry name" value="fn3"/>
    <property type="match status" value="1"/>
</dbReference>
<dbReference type="InterPro" id="IPR036179">
    <property type="entry name" value="Ig-like_dom_sf"/>
</dbReference>
<feature type="transmembrane region" description="Helical" evidence="4">
    <location>
        <begin position="135"/>
        <end position="155"/>
    </location>
</feature>
<evidence type="ECO:0000259" key="5">
    <source>
        <dbReference type="PROSITE" id="PS50835"/>
    </source>
</evidence>
<dbReference type="InterPro" id="IPR007110">
    <property type="entry name" value="Ig-like_dom"/>
</dbReference>
<dbReference type="InterPro" id="IPR003599">
    <property type="entry name" value="Ig_sub"/>
</dbReference>
<dbReference type="PROSITE" id="PS50853">
    <property type="entry name" value="FN3"/>
    <property type="match status" value="1"/>
</dbReference>
<dbReference type="InterPro" id="IPR003598">
    <property type="entry name" value="Ig_sub2"/>
</dbReference>
<feature type="domain" description="Ig-like" evidence="5">
    <location>
        <begin position="506"/>
        <end position="583"/>
    </location>
</feature>
<dbReference type="SMART" id="SM00060">
    <property type="entry name" value="FN3"/>
    <property type="match status" value="2"/>
</dbReference>
<keyword evidence="4" id="KW-1133">Transmembrane helix</keyword>
<evidence type="ECO:0000256" key="2">
    <source>
        <dbReference type="ARBA" id="ARBA00023157"/>
    </source>
</evidence>
<dbReference type="EMBL" id="KQ459592">
    <property type="protein sequence ID" value="KPI96932.1"/>
    <property type="molecule type" value="Genomic_DNA"/>
</dbReference>
<protein>
    <submittedName>
        <fullName evidence="7">Protein turtle</fullName>
    </submittedName>
</protein>
<dbReference type="STRING" id="66420.A0A194PUD3"/>
<dbReference type="Pfam" id="PF13927">
    <property type="entry name" value="Ig_3"/>
    <property type="match status" value="2"/>
</dbReference>
<dbReference type="SUPFAM" id="SSF49265">
    <property type="entry name" value="Fibronectin type III"/>
    <property type="match status" value="1"/>
</dbReference>
<reference evidence="7 8" key="1">
    <citation type="journal article" date="2015" name="Nat. Commun.">
        <title>Outbred genome sequencing and CRISPR/Cas9 gene editing in butterflies.</title>
        <authorList>
            <person name="Li X."/>
            <person name="Fan D."/>
            <person name="Zhang W."/>
            <person name="Liu G."/>
            <person name="Zhang L."/>
            <person name="Zhao L."/>
            <person name="Fang X."/>
            <person name="Chen L."/>
            <person name="Dong Y."/>
            <person name="Chen Y."/>
            <person name="Ding Y."/>
            <person name="Zhao R."/>
            <person name="Feng M."/>
            <person name="Zhu Y."/>
            <person name="Feng Y."/>
            <person name="Jiang X."/>
            <person name="Zhu D."/>
            <person name="Xiang H."/>
            <person name="Feng X."/>
            <person name="Li S."/>
            <person name="Wang J."/>
            <person name="Zhang G."/>
            <person name="Kronforst M.R."/>
            <person name="Wang W."/>
        </authorList>
    </citation>
    <scope>NUCLEOTIDE SEQUENCE [LARGE SCALE GENOMIC DNA]</scope>
    <source>
        <strain evidence="7">Ya'a_city_454_Px</strain>
        <tissue evidence="7">Whole body</tissue>
    </source>
</reference>
<keyword evidence="1" id="KW-0677">Repeat</keyword>
<evidence type="ECO:0000259" key="6">
    <source>
        <dbReference type="PROSITE" id="PS50853"/>
    </source>
</evidence>
<organism evidence="7 8">
    <name type="scientific">Papilio xuthus</name>
    <name type="common">Asian swallowtail butterfly</name>
    <dbReference type="NCBI Taxonomy" id="66420"/>
    <lineage>
        <taxon>Eukaryota</taxon>
        <taxon>Metazoa</taxon>
        <taxon>Ecdysozoa</taxon>
        <taxon>Arthropoda</taxon>
        <taxon>Hexapoda</taxon>
        <taxon>Insecta</taxon>
        <taxon>Pterygota</taxon>
        <taxon>Neoptera</taxon>
        <taxon>Endopterygota</taxon>
        <taxon>Lepidoptera</taxon>
        <taxon>Glossata</taxon>
        <taxon>Ditrysia</taxon>
        <taxon>Papilionoidea</taxon>
        <taxon>Papilionidae</taxon>
        <taxon>Papilioninae</taxon>
        <taxon>Papilio</taxon>
    </lineage>
</organism>
<dbReference type="InterPro" id="IPR003961">
    <property type="entry name" value="FN3_dom"/>
</dbReference>
<accession>A0A194PUD3</accession>
<dbReference type="InterPro" id="IPR036116">
    <property type="entry name" value="FN3_sf"/>
</dbReference>
<dbReference type="PROSITE" id="PS50835">
    <property type="entry name" value="IG_LIKE"/>
    <property type="match status" value="3"/>
</dbReference>
<dbReference type="GO" id="GO:0098609">
    <property type="term" value="P:cell-cell adhesion"/>
    <property type="evidence" value="ECO:0007669"/>
    <property type="project" value="TreeGrafter"/>
</dbReference>
<keyword evidence="8" id="KW-1185">Reference proteome</keyword>
<dbReference type="Proteomes" id="UP000053268">
    <property type="component" value="Unassembled WGS sequence"/>
</dbReference>
<dbReference type="SUPFAM" id="SSF48726">
    <property type="entry name" value="Immunoglobulin"/>
    <property type="match status" value="3"/>
</dbReference>
<evidence type="ECO:0000313" key="8">
    <source>
        <dbReference type="Proteomes" id="UP000053268"/>
    </source>
</evidence>
<dbReference type="CDD" id="cd00063">
    <property type="entry name" value="FN3"/>
    <property type="match status" value="1"/>
</dbReference>
<proteinExistence type="predicted"/>
<gene>
    <name evidence="7" type="ORF">RR46_05057</name>
</gene>
<evidence type="ECO:0000256" key="4">
    <source>
        <dbReference type="SAM" id="Phobius"/>
    </source>
</evidence>
<dbReference type="CDD" id="cd00096">
    <property type="entry name" value="Ig"/>
    <property type="match status" value="2"/>
</dbReference>
<dbReference type="PANTHER" id="PTHR44170:SF6">
    <property type="entry name" value="CONTACTIN"/>
    <property type="match status" value="1"/>
</dbReference>
<evidence type="ECO:0000313" key="7">
    <source>
        <dbReference type="EMBL" id="KPI96932.1"/>
    </source>
</evidence>
<feature type="domain" description="Ig-like" evidence="5">
    <location>
        <begin position="411"/>
        <end position="501"/>
    </location>
</feature>
<keyword evidence="2" id="KW-1015">Disulfide bond</keyword>